<dbReference type="EMBL" id="RQTK01001433">
    <property type="protein sequence ID" value="RUS70336.1"/>
    <property type="molecule type" value="Genomic_DNA"/>
</dbReference>
<accession>A0A3S1AY98</accession>
<name>A0A3S1AY98_ELYCH</name>
<feature type="non-terminal residue" evidence="2">
    <location>
        <position position="1"/>
    </location>
</feature>
<organism evidence="2 3">
    <name type="scientific">Elysia chlorotica</name>
    <name type="common">Eastern emerald elysia</name>
    <name type="synonym">Sea slug</name>
    <dbReference type="NCBI Taxonomy" id="188477"/>
    <lineage>
        <taxon>Eukaryota</taxon>
        <taxon>Metazoa</taxon>
        <taxon>Spiralia</taxon>
        <taxon>Lophotrochozoa</taxon>
        <taxon>Mollusca</taxon>
        <taxon>Gastropoda</taxon>
        <taxon>Heterobranchia</taxon>
        <taxon>Euthyneura</taxon>
        <taxon>Panpulmonata</taxon>
        <taxon>Sacoglossa</taxon>
        <taxon>Placobranchoidea</taxon>
        <taxon>Plakobranchidae</taxon>
        <taxon>Elysia</taxon>
    </lineage>
</organism>
<evidence type="ECO:0000313" key="3">
    <source>
        <dbReference type="Proteomes" id="UP000271974"/>
    </source>
</evidence>
<proteinExistence type="predicted"/>
<reference evidence="2 3" key="1">
    <citation type="submission" date="2019-01" db="EMBL/GenBank/DDBJ databases">
        <title>A draft genome assembly of the solar-powered sea slug Elysia chlorotica.</title>
        <authorList>
            <person name="Cai H."/>
            <person name="Li Q."/>
            <person name="Fang X."/>
            <person name="Li J."/>
            <person name="Curtis N.E."/>
            <person name="Altenburger A."/>
            <person name="Shibata T."/>
            <person name="Feng M."/>
            <person name="Maeda T."/>
            <person name="Schwartz J.A."/>
            <person name="Shigenobu S."/>
            <person name="Lundholm N."/>
            <person name="Nishiyama T."/>
            <person name="Yang H."/>
            <person name="Hasebe M."/>
            <person name="Li S."/>
            <person name="Pierce S.K."/>
            <person name="Wang J."/>
        </authorList>
    </citation>
    <scope>NUCLEOTIDE SEQUENCE [LARGE SCALE GENOMIC DNA]</scope>
    <source>
        <strain evidence="2">EC2010</strain>
        <tissue evidence="2">Whole organism of an adult</tissue>
    </source>
</reference>
<gene>
    <name evidence="2" type="ORF">EGW08_021905</name>
</gene>
<evidence type="ECO:0000256" key="1">
    <source>
        <dbReference type="SAM" id="MobiDB-lite"/>
    </source>
</evidence>
<feature type="region of interest" description="Disordered" evidence="1">
    <location>
        <begin position="82"/>
        <end position="108"/>
    </location>
</feature>
<keyword evidence="3" id="KW-1185">Reference proteome</keyword>
<evidence type="ECO:0000313" key="2">
    <source>
        <dbReference type="EMBL" id="RUS70336.1"/>
    </source>
</evidence>
<comment type="caution">
    <text evidence="2">The sequence shown here is derived from an EMBL/GenBank/DDBJ whole genome shotgun (WGS) entry which is preliminary data.</text>
</comment>
<sequence>GFNVTYRRFKKKPISAYTFELVQPSVNEDGLFSVVLNVAKKSRYEIQVTPYNSEMEAATSDPIYFNVSGVPLGVTARSLRSNYKTNNGKKGTQVTKDVPLRGTPAVPT</sequence>
<dbReference type="AlphaFoldDB" id="A0A3S1AY98"/>
<protein>
    <submittedName>
        <fullName evidence="2">Uncharacterized protein</fullName>
    </submittedName>
</protein>
<dbReference type="Proteomes" id="UP000271974">
    <property type="component" value="Unassembled WGS sequence"/>
</dbReference>
<dbReference type="OrthoDB" id="6217937at2759"/>
<feature type="compositionally biased region" description="Polar residues" evidence="1">
    <location>
        <begin position="82"/>
        <end position="95"/>
    </location>
</feature>